<evidence type="ECO:0000313" key="2">
    <source>
        <dbReference type="EMBL" id="QHT29991.1"/>
    </source>
</evidence>
<feature type="transmembrane region" description="Helical" evidence="1">
    <location>
        <begin position="47"/>
        <end position="65"/>
    </location>
</feature>
<name>A0A6C0EMW3_9ZZZZ</name>
<keyword evidence="1" id="KW-0812">Transmembrane</keyword>
<keyword evidence="1" id="KW-1133">Transmembrane helix</keyword>
<keyword evidence="1" id="KW-0472">Membrane</keyword>
<evidence type="ECO:0000256" key="1">
    <source>
        <dbReference type="SAM" id="Phobius"/>
    </source>
</evidence>
<dbReference type="EMBL" id="MN738888">
    <property type="protein sequence ID" value="QHT29991.1"/>
    <property type="molecule type" value="Genomic_DNA"/>
</dbReference>
<accession>A0A6C0EMW3</accession>
<reference evidence="2" key="1">
    <citation type="journal article" date="2020" name="Nature">
        <title>Giant virus diversity and host interactions through global metagenomics.</title>
        <authorList>
            <person name="Schulz F."/>
            <person name="Roux S."/>
            <person name="Paez-Espino D."/>
            <person name="Jungbluth S."/>
            <person name="Walsh D.A."/>
            <person name="Denef V.J."/>
            <person name="McMahon K.D."/>
            <person name="Konstantinidis K.T."/>
            <person name="Eloe-Fadrosh E.A."/>
            <person name="Kyrpides N.C."/>
            <person name="Woyke T."/>
        </authorList>
    </citation>
    <scope>NUCLEOTIDE SEQUENCE</scope>
    <source>
        <strain evidence="2">GVMAG-M-3300009068-25</strain>
    </source>
</reference>
<proteinExistence type="predicted"/>
<protein>
    <submittedName>
        <fullName evidence="2">Uncharacterized protein</fullName>
    </submittedName>
</protein>
<feature type="transmembrane region" description="Helical" evidence="1">
    <location>
        <begin position="21"/>
        <end position="41"/>
    </location>
</feature>
<organism evidence="2">
    <name type="scientific">viral metagenome</name>
    <dbReference type="NCBI Taxonomy" id="1070528"/>
    <lineage>
        <taxon>unclassified sequences</taxon>
        <taxon>metagenomes</taxon>
        <taxon>organismal metagenomes</taxon>
    </lineage>
</organism>
<dbReference type="AlphaFoldDB" id="A0A6C0EMW3"/>
<sequence length="84" mass="9260">MSCPYKNIFGEPGTGAHSYRFMGFAIADTVLTLMLAVYTAWEFGGNVFLHFLFWIVIGELFHYAFGTQTAGLTMLGITACPHTS</sequence>